<evidence type="ECO:0000256" key="9">
    <source>
        <dbReference type="ARBA" id="ARBA00023242"/>
    </source>
</evidence>
<dbReference type="InterPro" id="IPR011051">
    <property type="entry name" value="RmlC_Cupin_sf"/>
</dbReference>
<evidence type="ECO:0000256" key="10">
    <source>
        <dbReference type="SAM" id="MobiDB-lite"/>
    </source>
</evidence>
<dbReference type="Gene3D" id="2.60.120.10">
    <property type="entry name" value="Jelly Rolls"/>
    <property type="match status" value="1"/>
</dbReference>
<sequence>MNDEALEKAKREEEEIRERDRKRQQEKEEWERKQAEAAQEEERRKREEAQRRNEEELRKKKEEEEWKRLGPDVIQDLPPVPPPIKNDNDPHSIKAWYIDDEAAKEELSVYSFKPGRKANSPAVTLKDLRDLGIVLFYVPMSDFSLVKQIIKERNYKHTDEVRVSQTAKDETFLERWFQEHYNEDEQFRLITDGSCYFDIRSKQDKWIRIHMHTGHLVVFPPGMYHRGTLDEDDYVAMFRGFFDAPRFVPVYRSSGGSDSNNVRLNYLMKLKKGDVASESNFL</sequence>
<dbReference type="PANTHER" id="PTHR23418:SF5">
    <property type="entry name" value="ACIREDUCTONE DIOXYGENASE (FE(2+)-REQUIRING)"/>
    <property type="match status" value="1"/>
</dbReference>
<evidence type="ECO:0000256" key="7">
    <source>
        <dbReference type="ARBA" id="ARBA00023004"/>
    </source>
</evidence>
<name>A0A7G2C561_9TRYP</name>
<dbReference type="InterPro" id="IPR004313">
    <property type="entry name" value="ARD"/>
</dbReference>
<keyword evidence="6" id="KW-0560">Oxidoreductase</keyword>
<feature type="region of interest" description="Disordered" evidence="10">
    <location>
        <begin position="1"/>
        <end position="88"/>
    </location>
</feature>
<dbReference type="PANTHER" id="PTHR23418">
    <property type="entry name" value="ACIREDUCTONE DIOXYGENASE"/>
    <property type="match status" value="1"/>
</dbReference>
<keyword evidence="7" id="KW-0408">Iron</keyword>
<accession>A0A7G2C561</accession>
<proteinExistence type="predicted"/>
<feature type="compositionally biased region" description="Basic and acidic residues" evidence="10">
    <location>
        <begin position="1"/>
        <end position="70"/>
    </location>
</feature>
<dbReference type="SUPFAM" id="SSF51182">
    <property type="entry name" value="RmlC-like cupins"/>
    <property type="match status" value="1"/>
</dbReference>
<dbReference type="CDD" id="cd02232">
    <property type="entry name" value="cupin_ARD"/>
    <property type="match status" value="1"/>
</dbReference>
<keyword evidence="9" id="KW-0539">Nucleus</keyword>
<dbReference type="Proteomes" id="UP000515908">
    <property type="component" value="Chromosome 04"/>
</dbReference>
<evidence type="ECO:0000256" key="2">
    <source>
        <dbReference type="ARBA" id="ARBA00022596"/>
    </source>
</evidence>
<evidence type="ECO:0000313" key="11">
    <source>
        <dbReference type="EMBL" id="CAD2214749.1"/>
    </source>
</evidence>
<evidence type="ECO:0000256" key="1">
    <source>
        <dbReference type="ARBA" id="ARBA00022490"/>
    </source>
</evidence>
<protein>
    <submittedName>
        <fullName evidence="11">ARD/ARD' family/AraC-like ligand binding domain containing protein, putative</fullName>
    </submittedName>
</protein>
<keyword evidence="2" id="KW-0533">Nickel</keyword>
<dbReference type="GO" id="GO:0009086">
    <property type="term" value="P:methionine biosynthetic process"/>
    <property type="evidence" value="ECO:0007669"/>
    <property type="project" value="UniProtKB-KW"/>
</dbReference>
<evidence type="ECO:0000256" key="5">
    <source>
        <dbReference type="ARBA" id="ARBA00022964"/>
    </source>
</evidence>
<dbReference type="GO" id="GO:0010309">
    <property type="term" value="F:acireductone dioxygenase [iron(II)-requiring] activity"/>
    <property type="evidence" value="ECO:0007669"/>
    <property type="project" value="InterPro"/>
</dbReference>
<evidence type="ECO:0000256" key="3">
    <source>
        <dbReference type="ARBA" id="ARBA00022605"/>
    </source>
</evidence>
<keyword evidence="8" id="KW-0486">Methionine biosynthesis</keyword>
<dbReference type="VEuPathDB" id="TriTrypDB:ADEAN_000220000"/>
<dbReference type="GO" id="GO:0046872">
    <property type="term" value="F:metal ion binding"/>
    <property type="evidence" value="ECO:0007669"/>
    <property type="project" value="UniProtKB-KW"/>
</dbReference>
<organism evidence="11 12">
    <name type="scientific">Angomonas deanei</name>
    <dbReference type="NCBI Taxonomy" id="59799"/>
    <lineage>
        <taxon>Eukaryota</taxon>
        <taxon>Discoba</taxon>
        <taxon>Euglenozoa</taxon>
        <taxon>Kinetoplastea</taxon>
        <taxon>Metakinetoplastina</taxon>
        <taxon>Trypanosomatida</taxon>
        <taxon>Trypanosomatidae</taxon>
        <taxon>Strigomonadinae</taxon>
        <taxon>Angomonas</taxon>
    </lineage>
</organism>
<dbReference type="Pfam" id="PF03079">
    <property type="entry name" value="ARD"/>
    <property type="match status" value="1"/>
</dbReference>
<keyword evidence="1" id="KW-0963">Cytoplasm</keyword>
<evidence type="ECO:0000313" key="12">
    <source>
        <dbReference type="Proteomes" id="UP000515908"/>
    </source>
</evidence>
<evidence type="ECO:0000256" key="8">
    <source>
        <dbReference type="ARBA" id="ARBA00023167"/>
    </source>
</evidence>
<dbReference type="InterPro" id="IPR014710">
    <property type="entry name" value="RmlC-like_jellyroll"/>
</dbReference>
<keyword evidence="3" id="KW-0028">Amino-acid biosynthesis</keyword>
<evidence type="ECO:0000256" key="6">
    <source>
        <dbReference type="ARBA" id="ARBA00023002"/>
    </source>
</evidence>
<dbReference type="OrthoDB" id="1867259at2759"/>
<reference evidence="11 12" key="1">
    <citation type="submission" date="2020-08" db="EMBL/GenBank/DDBJ databases">
        <authorList>
            <person name="Newling K."/>
            <person name="Davey J."/>
            <person name="Forrester S."/>
        </authorList>
    </citation>
    <scope>NUCLEOTIDE SEQUENCE [LARGE SCALE GENOMIC DNA]</scope>
    <source>
        <strain evidence="12">Crithidia deanei Carvalho (ATCC PRA-265)</strain>
    </source>
</reference>
<dbReference type="AlphaFoldDB" id="A0A7G2C561"/>
<keyword evidence="5" id="KW-0223">Dioxygenase</keyword>
<evidence type="ECO:0000256" key="4">
    <source>
        <dbReference type="ARBA" id="ARBA00022723"/>
    </source>
</evidence>
<dbReference type="EMBL" id="LR877148">
    <property type="protein sequence ID" value="CAD2214749.1"/>
    <property type="molecule type" value="Genomic_DNA"/>
</dbReference>
<keyword evidence="12" id="KW-1185">Reference proteome</keyword>
<keyword evidence="4" id="KW-0479">Metal-binding</keyword>
<dbReference type="FunFam" id="2.60.120.10:FF:000099">
    <property type="entry name" value="1,2-dihydroxy-3-keto-5-methylthiopentene dioxygenase"/>
    <property type="match status" value="1"/>
</dbReference>
<gene>
    <name evidence="11" type="ORF">ADEAN_000220000</name>
</gene>